<evidence type="ECO:0000256" key="1">
    <source>
        <dbReference type="SAM" id="Phobius"/>
    </source>
</evidence>
<protein>
    <submittedName>
        <fullName evidence="2">Acid tail salivary protein</fullName>
    </submittedName>
</protein>
<sequence>GYFISHLLQQLCIFVCLLVIFFAIIIVSFFCFVFYFFLLICRRRLFGFAGLFFLILACYFILHCSLISCSALSIFAVLLRCLWSLLLVLRCGALFVAGAIVAFSSVWYITHAVRTGQSILVRSMPRDSVLRAVELAVVRLVSRAVYARPTRPCRVILCCGCRIYHAHRGNKNSNGNERLHANFYQQY</sequence>
<feature type="transmembrane region" description="Helical" evidence="1">
    <location>
        <begin position="85"/>
        <end position="109"/>
    </location>
</feature>
<name>A0A1D2AHV8_ORNBR</name>
<keyword evidence="1" id="KW-1133">Transmembrane helix</keyword>
<feature type="non-terminal residue" evidence="2">
    <location>
        <position position="1"/>
    </location>
</feature>
<proteinExistence type="predicted"/>
<keyword evidence="1" id="KW-0472">Membrane</keyword>
<accession>A0A1D2AHV8</accession>
<keyword evidence="1" id="KW-0812">Transmembrane</keyword>
<dbReference type="AlphaFoldDB" id="A0A1D2AHV8"/>
<organism evidence="2">
    <name type="scientific">Ornithodoros brasiliensis</name>
    <name type="common">Mouro tick</name>
    <dbReference type="NCBI Taxonomy" id="888526"/>
    <lineage>
        <taxon>Eukaryota</taxon>
        <taxon>Metazoa</taxon>
        <taxon>Ecdysozoa</taxon>
        <taxon>Arthropoda</taxon>
        <taxon>Chelicerata</taxon>
        <taxon>Arachnida</taxon>
        <taxon>Acari</taxon>
        <taxon>Parasitiformes</taxon>
        <taxon>Ixodida</taxon>
        <taxon>Ixodoidea</taxon>
        <taxon>Argasidae</taxon>
        <taxon>Ornithodorinae</taxon>
        <taxon>Ornithodoros</taxon>
    </lineage>
</organism>
<feature type="transmembrane region" description="Helical" evidence="1">
    <location>
        <begin position="51"/>
        <end position="79"/>
    </location>
</feature>
<reference evidence="2" key="1">
    <citation type="submission" date="2016-07" db="EMBL/GenBank/DDBJ databases">
        <title>Salivary Glands transcriptome analysis on engorged females of Ornithodoros brasiliensis (Acari:Argasidae).</title>
        <authorList>
            <person name="Simons S.M."/>
            <person name="Carvalho E."/>
            <person name="Junqueira-de-Azevedo I."/>
            <person name="Ho P.L."/>
            <person name="Giovanni D."/>
            <person name="Mendonca R."/>
            <person name="Onofrio V."/>
            <person name="Landulfo G."/>
            <person name="Ramirez D."/>
            <person name="Barros-Battesti D."/>
        </authorList>
    </citation>
    <scope>NUCLEOTIDE SEQUENCE</scope>
    <source>
        <strain evidence="2">Female</strain>
        <tissue evidence="2">Salivary gland</tissue>
    </source>
</reference>
<dbReference type="EMBL" id="GETE01001197">
    <property type="protein sequence ID" value="JAT78738.1"/>
    <property type="molecule type" value="Transcribed_RNA"/>
</dbReference>
<feature type="transmembrane region" description="Helical" evidence="1">
    <location>
        <begin position="12"/>
        <end position="39"/>
    </location>
</feature>
<evidence type="ECO:0000313" key="2">
    <source>
        <dbReference type="EMBL" id="JAT78738.1"/>
    </source>
</evidence>
<feature type="non-terminal residue" evidence="2">
    <location>
        <position position="187"/>
    </location>
</feature>